<name>A0A285KQ83_9ACTN</name>
<evidence type="ECO:0000313" key="2">
    <source>
        <dbReference type="EMBL" id="SNY74775.1"/>
    </source>
</evidence>
<dbReference type="InterPro" id="IPR041698">
    <property type="entry name" value="Methyltransf_25"/>
</dbReference>
<organism evidence="2 3">
    <name type="scientific">Paractinoplanes atraurantiacus</name>
    <dbReference type="NCBI Taxonomy" id="1036182"/>
    <lineage>
        <taxon>Bacteria</taxon>
        <taxon>Bacillati</taxon>
        <taxon>Actinomycetota</taxon>
        <taxon>Actinomycetes</taxon>
        <taxon>Micromonosporales</taxon>
        <taxon>Micromonosporaceae</taxon>
        <taxon>Paractinoplanes</taxon>
    </lineage>
</organism>
<feature type="domain" description="Methyltransferase" evidence="1">
    <location>
        <begin position="45"/>
        <end position="133"/>
    </location>
</feature>
<dbReference type="Pfam" id="PF13649">
    <property type="entry name" value="Methyltransf_25"/>
    <property type="match status" value="1"/>
</dbReference>
<dbReference type="GO" id="GO:0032259">
    <property type="term" value="P:methylation"/>
    <property type="evidence" value="ECO:0007669"/>
    <property type="project" value="UniProtKB-KW"/>
</dbReference>
<keyword evidence="3" id="KW-1185">Reference proteome</keyword>
<keyword evidence="2" id="KW-0489">Methyltransferase</keyword>
<dbReference type="CDD" id="cd02440">
    <property type="entry name" value="AdoMet_MTases"/>
    <property type="match status" value="1"/>
</dbReference>
<dbReference type="SUPFAM" id="SSF53335">
    <property type="entry name" value="S-adenosyl-L-methionine-dependent methyltransferases"/>
    <property type="match status" value="1"/>
</dbReference>
<dbReference type="EMBL" id="OBDY01000053">
    <property type="protein sequence ID" value="SNY74775.1"/>
    <property type="molecule type" value="Genomic_DNA"/>
</dbReference>
<gene>
    <name evidence="2" type="ORF">SAMN05421748_15314</name>
</gene>
<dbReference type="GO" id="GO:0008168">
    <property type="term" value="F:methyltransferase activity"/>
    <property type="evidence" value="ECO:0007669"/>
    <property type="project" value="UniProtKB-KW"/>
</dbReference>
<evidence type="ECO:0000313" key="3">
    <source>
        <dbReference type="Proteomes" id="UP000219612"/>
    </source>
</evidence>
<accession>A0A285KQ83</accession>
<sequence length="268" mass="29014">MATVDQAARWNGPGGQGWVASQAMLEELFRPFEQVLIEGLPAGEVLDVGCGTGATTAAIARTPGRRAVGIDVSTPMITAARRREGDGIAFIEADAQVYDFPPASFDAIVSRFGVMFFPEPVRAFANLRRASKPLAGVRLVVWRDIDDNPFMTTAERAAGPLLPELPPRRDGPGQFGLADPSLVREILAESGWSDVELEPLDVELTMPESELTGYFTRLGPVGQILADVEEPRRSRIIETVRAAFDPFISGTNVRFTASCWLITARNAG</sequence>
<dbReference type="OrthoDB" id="9777638at2"/>
<keyword evidence="2" id="KW-0808">Transferase</keyword>
<evidence type="ECO:0000259" key="1">
    <source>
        <dbReference type="Pfam" id="PF13649"/>
    </source>
</evidence>
<dbReference type="AlphaFoldDB" id="A0A285KQ83"/>
<dbReference type="Gene3D" id="3.40.50.150">
    <property type="entry name" value="Vaccinia Virus protein VP39"/>
    <property type="match status" value="1"/>
</dbReference>
<dbReference type="PANTHER" id="PTHR43591:SF24">
    <property type="entry name" value="2-METHOXY-6-POLYPRENYL-1,4-BENZOQUINOL METHYLASE, MITOCHONDRIAL"/>
    <property type="match status" value="1"/>
</dbReference>
<dbReference type="InterPro" id="IPR029063">
    <property type="entry name" value="SAM-dependent_MTases_sf"/>
</dbReference>
<protein>
    <submittedName>
        <fullName evidence="2">Methyltransferase domain-containing protein</fullName>
    </submittedName>
</protein>
<proteinExistence type="predicted"/>
<dbReference type="RefSeq" id="WP_097329203.1">
    <property type="nucleotide sequence ID" value="NZ_OBDY01000053.1"/>
</dbReference>
<dbReference type="Proteomes" id="UP000219612">
    <property type="component" value="Unassembled WGS sequence"/>
</dbReference>
<reference evidence="2 3" key="1">
    <citation type="submission" date="2017-09" db="EMBL/GenBank/DDBJ databases">
        <authorList>
            <person name="Ehlers B."/>
            <person name="Leendertz F.H."/>
        </authorList>
    </citation>
    <scope>NUCLEOTIDE SEQUENCE [LARGE SCALE GENOMIC DNA]</scope>
    <source>
        <strain evidence="2 3">CGMCC 4.6857</strain>
    </source>
</reference>
<dbReference type="PANTHER" id="PTHR43591">
    <property type="entry name" value="METHYLTRANSFERASE"/>
    <property type="match status" value="1"/>
</dbReference>